<organism evidence="1 2">
    <name type="scientific">Racocetra fulgida</name>
    <dbReference type="NCBI Taxonomy" id="60492"/>
    <lineage>
        <taxon>Eukaryota</taxon>
        <taxon>Fungi</taxon>
        <taxon>Fungi incertae sedis</taxon>
        <taxon>Mucoromycota</taxon>
        <taxon>Glomeromycotina</taxon>
        <taxon>Glomeromycetes</taxon>
        <taxon>Diversisporales</taxon>
        <taxon>Gigasporaceae</taxon>
        <taxon>Racocetra</taxon>
    </lineage>
</organism>
<sequence>KIQSETEDELYDVNSELIDTIQDLNELDDNSDLANDILKLNQTLLTEDRNIKERIALLRQPPLPKRPADDNIDENYFLTRIINNAKQQRNVGENTNAQISWI</sequence>
<dbReference type="Proteomes" id="UP000789396">
    <property type="component" value="Unassembled WGS sequence"/>
</dbReference>
<reference evidence="1" key="1">
    <citation type="submission" date="2021-06" db="EMBL/GenBank/DDBJ databases">
        <authorList>
            <person name="Kallberg Y."/>
            <person name="Tangrot J."/>
            <person name="Rosling A."/>
        </authorList>
    </citation>
    <scope>NUCLEOTIDE SEQUENCE</scope>
    <source>
        <strain evidence="1">IN212</strain>
    </source>
</reference>
<dbReference type="EMBL" id="CAJVPZ010098458">
    <property type="protein sequence ID" value="CAG8820089.1"/>
    <property type="molecule type" value="Genomic_DNA"/>
</dbReference>
<accession>A0A9N9KBQ0</accession>
<gene>
    <name evidence="1" type="ORF">RFULGI_LOCUS19562</name>
</gene>
<name>A0A9N9KBQ0_9GLOM</name>
<feature type="non-terminal residue" evidence="1">
    <location>
        <position position="1"/>
    </location>
</feature>
<dbReference type="AlphaFoldDB" id="A0A9N9KBQ0"/>
<dbReference type="OrthoDB" id="2448412at2759"/>
<evidence type="ECO:0000313" key="1">
    <source>
        <dbReference type="EMBL" id="CAG8820089.1"/>
    </source>
</evidence>
<keyword evidence="2" id="KW-1185">Reference proteome</keyword>
<evidence type="ECO:0000313" key="2">
    <source>
        <dbReference type="Proteomes" id="UP000789396"/>
    </source>
</evidence>
<comment type="caution">
    <text evidence="1">The sequence shown here is derived from an EMBL/GenBank/DDBJ whole genome shotgun (WGS) entry which is preliminary data.</text>
</comment>
<protein>
    <submittedName>
        <fullName evidence="1">2166_t:CDS:1</fullName>
    </submittedName>
</protein>
<proteinExistence type="predicted"/>
<feature type="non-terminal residue" evidence="1">
    <location>
        <position position="102"/>
    </location>
</feature>